<keyword evidence="1" id="KW-0472">Membrane</keyword>
<evidence type="ECO:0000313" key="4">
    <source>
        <dbReference type="Proteomes" id="UP000009192"/>
    </source>
</evidence>
<dbReference type="EMBL" id="CH933810">
    <property type="protein sequence ID" value="KRF94251.1"/>
    <property type="molecule type" value="Genomic_DNA"/>
</dbReference>
<dbReference type="KEGG" id="dmo:Dmoj_GI14621"/>
<reference evidence="3 4" key="1">
    <citation type="journal article" date="2007" name="Nature">
        <title>Evolution of genes and genomes on the Drosophila phylogeny.</title>
        <authorList>
            <consortium name="Drosophila 12 Genomes Consortium"/>
            <person name="Clark A.G."/>
            <person name="Eisen M.B."/>
            <person name="Smith D.R."/>
            <person name="Bergman C.M."/>
            <person name="Oliver B."/>
            <person name="Markow T.A."/>
            <person name="Kaufman T.C."/>
            <person name="Kellis M."/>
            <person name="Gelbart W."/>
            <person name="Iyer V.N."/>
            <person name="Pollard D.A."/>
            <person name="Sackton T.B."/>
            <person name="Larracuente A.M."/>
            <person name="Singh N.D."/>
            <person name="Abad J.P."/>
            <person name="Abt D.N."/>
            <person name="Adryan B."/>
            <person name="Aguade M."/>
            <person name="Akashi H."/>
            <person name="Anderson W.W."/>
            <person name="Aquadro C.F."/>
            <person name="Ardell D.H."/>
            <person name="Arguello R."/>
            <person name="Artieri C.G."/>
            <person name="Barbash D.A."/>
            <person name="Barker D."/>
            <person name="Barsanti P."/>
            <person name="Batterham P."/>
            <person name="Batzoglou S."/>
            <person name="Begun D."/>
            <person name="Bhutkar A."/>
            <person name="Blanco E."/>
            <person name="Bosak S.A."/>
            <person name="Bradley R.K."/>
            <person name="Brand A.D."/>
            <person name="Brent M.R."/>
            <person name="Brooks A.N."/>
            <person name="Brown R.H."/>
            <person name="Butlin R.K."/>
            <person name="Caggese C."/>
            <person name="Calvi B.R."/>
            <person name="Bernardo de Carvalho A."/>
            <person name="Caspi A."/>
            <person name="Castrezana S."/>
            <person name="Celniker S.E."/>
            <person name="Chang J.L."/>
            <person name="Chapple C."/>
            <person name="Chatterji S."/>
            <person name="Chinwalla A."/>
            <person name="Civetta A."/>
            <person name="Clifton S.W."/>
            <person name="Comeron J.M."/>
            <person name="Costello J.C."/>
            <person name="Coyne J.A."/>
            <person name="Daub J."/>
            <person name="David R.G."/>
            <person name="Delcher A.L."/>
            <person name="Delehaunty K."/>
            <person name="Do C.B."/>
            <person name="Ebling H."/>
            <person name="Edwards K."/>
            <person name="Eickbush T."/>
            <person name="Evans J.D."/>
            <person name="Filipski A."/>
            <person name="Findeiss S."/>
            <person name="Freyhult E."/>
            <person name="Fulton L."/>
            <person name="Fulton R."/>
            <person name="Garcia A.C."/>
            <person name="Gardiner A."/>
            <person name="Garfield D.A."/>
            <person name="Garvin B.E."/>
            <person name="Gibson G."/>
            <person name="Gilbert D."/>
            <person name="Gnerre S."/>
            <person name="Godfrey J."/>
            <person name="Good R."/>
            <person name="Gotea V."/>
            <person name="Gravely B."/>
            <person name="Greenberg A.J."/>
            <person name="Griffiths-Jones S."/>
            <person name="Gross S."/>
            <person name="Guigo R."/>
            <person name="Gustafson E.A."/>
            <person name="Haerty W."/>
            <person name="Hahn M.W."/>
            <person name="Halligan D.L."/>
            <person name="Halpern A.L."/>
            <person name="Halter G.M."/>
            <person name="Han M.V."/>
            <person name="Heger A."/>
            <person name="Hillier L."/>
            <person name="Hinrichs A.S."/>
            <person name="Holmes I."/>
            <person name="Hoskins R.A."/>
            <person name="Hubisz M.J."/>
            <person name="Hultmark D."/>
            <person name="Huntley M.A."/>
            <person name="Jaffe D.B."/>
            <person name="Jagadeeshan S."/>
            <person name="Jeck W.R."/>
            <person name="Johnson J."/>
            <person name="Jones C.D."/>
            <person name="Jordan W.C."/>
            <person name="Karpen G.H."/>
            <person name="Kataoka E."/>
            <person name="Keightley P.D."/>
            <person name="Kheradpour P."/>
            <person name="Kirkness E.F."/>
            <person name="Koerich L.B."/>
            <person name="Kristiansen K."/>
            <person name="Kudrna D."/>
            <person name="Kulathinal R.J."/>
            <person name="Kumar S."/>
            <person name="Kwok R."/>
            <person name="Lander E."/>
            <person name="Langley C.H."/>
            <person name="Lapoint R."/>
            <person name="Lazzaro B.P."/>
            <person name="Lee S.J."/>
            <person name="Levesque L."/>
            <person name="Li R."/>
            <person name="Lin C.F."/>
            <person name="Lin M.F."/>
            <person name="Lindblad-Toh K."/>
            <person name="Llopart A."/>
            <person name="Long M."/>
            <person name="Low L."/>
            <person name="Lozovsky E."/>
            <person name="Lu J."/>
            <person name="Luo M."/>
            <person name="Machado C.A."/>
            <person name="Makalowski W."/>
            <person name="Marzo M."/>
            <person name="Matsuda M."/>
            <person name="Matzkin L."/>
            <person name="McAllister B."/>
            <person name="McBride C.S."/>
            <person name="McKernan B."/>
            <person name="McKernan K."/>
            <person name="Mendez-Lago M."/>
            <person name="Minx P."/>
            <person name="Mollenhauer M.U."/>
            <person name="Montooth K."/>
            <person name="Mount S.M."/>
            <person name="Mu X."/>
            <person name="Myers E."/>
            <person name="Negre B."/>
            <person name="Newfeld S."/>
            <person name="Nielsen R."/>
            <person name="Noor M.A."/>
            <person name="O'Grady P."/>
            <person name="Pachter L."/>
            <person name="Papaceit M."/>
            <person name="Parisi M.J."/>
            <person name="Parisi M."/>
            <person name="Parts L."/>
            <person name="Pedersen J.S."/>
            <person name="Pesole G."/>
            <person name="Phillippy A.M."/>
            <person name="Ponting C.P."/>
            <person name="Pop M."/>
            <person name="Porcelli D."/>
            <person name="Powell J.R."/>
            <person name="Prohaska S."/>
            <person name="Pruitt K."/>
            <person name="Puig M."/>
            <person name="Quesneville H."/>
            <person name="Ram K.R."/>
            <person name="Rand D."/>
            <person name="Rasmussen M.D."/>
            <person name="Reed L.K."/>
            <person name="Reenan R."/>
            <person name="Reily A."/>
            <person name="Remington K.A."/>
            <person name="Rieger T.T."/>
            <person name="Ritchie M.G."/>
            <person name="Robin C."/>
            <person name="Rogers Y.H."/>
            <person name="Rohde C."/>
            <person name="Rozas J."/>
            <person name="Rubenfield M.J."/>
            <person name="Ruiz A."/>
            <person name="Russo S."/>
            <person name="Salzberg S.L."/>
            <person name="Sanchez-Gracia A."/>
            <person name="Saranga D.J."/>
            <person name="Sato H."/>
            <person name="Schaeffer S.W."/>
            <person name="Schatz M.C."/>
            <person name="Schlenke T."/>
            <person name="Schwartz R."/>
            <person name="Segarra C."/>
            <person name="Singh R.S."/>
            <person name="Sirot L."/>
            <person name="Sirota M."/>
            <person name="Sisneros N.B."/>
            <person name="Smith C.D."/>
            <person name="Smith T.F."/>
            <person name="Spieth J."/>
            <person name="Stage D.E."/>
            <person name="Stark A."/>
            <person name="Stephan W."/>
            <person name="Strausberg R.L."/>
            <person name="Strempel S."/>
            <person name="Sturgill D."/>
            <person name="Sutton G."/>
            <person name="Sutton G.G."/>
            <person name="Tao W."/>
            <person name="Teichmann S."/>
            <person name="Tobari Y.N."/>
            <person name="Tomimura Y."/>
            <person name="Tsolas J.M."/>
            <person name="Valente V.L."/>
            <person name="Venter E."/>
            <person name="Venter J.C."/>
            <person name="Vicario S."/>
            <person name="Vieira F.G."/>
            <person name="Vilella A.J."/>
            <person name="Villasante A."/>
            <person name="Walenz B."/>
            <person name="Wang J."/>
            <person name="Wasserman M."/>
            <person name="Watts T."/>
            <person name="Wilson D."/>
            <person name="Wilson R.K."/>
            <person name="Wing R.A."/>
            <person name="Wolfner M.F."/>
            <person name="Wong A."/>
            <person name="Wong G.K."/>
            <person name="Wu C.I."/>
            <person name="Wu G."/>
            <person name="Yamamoto D."/>
            <person name="Yang H.P."/>
            <person name="Yang S.P."/>
            <person name="Yorke J.A."/>
            <person name="Yoshida K."/>
            <person name="Zdobnov E."/>
            <person name="Zhang P."/>
            <person name="Zhang Y."/>
            <person name="Zimin A.V."/>
            <person name="Baldwin J."/>
            <person name="Abdouelleil A."/>
            <person name="Abdulkadir J."/>
            <person name="Abebe A."/>
            <person name="Abera B."/>
            <person name="Abreu J."/>
            <person name="Acer S.C."/>
            <person name="Aftuck L."/>
            <person name="Alexander A."/>
            <person name="An P."/>
            <person name="Anderson E."/>
            <person name="Anderson S."/>
            <person name="Arachi H."/>
            <person name="Azer M."/>
            <person name="Bachantsang P."/>
            <person name="Barry A."/>
            <person name="Bayul T."/>
            <person name="Berlin A."/>
            <person name="Bessette D."/>
            <person name="Bloom T."/>
            <person name="Blye J."/>
            <person name="Boguslavskiy L."/>
            <person name="Bonnet C."/>
            <person name="Boukhgalter B."/>
            <person name="Bourzgui I."/>
            <person name="Brown A."/>
            <person name="Cahill P."/>
            <person name="Channer S."/>
            <person name="Cheshatsang Y."/>
            <person name="Chuda L."/>
            <person name="Citroen M."/>
            <person name="Collymore A."/>
            <person name="Cooke P."/>
            <person name="Costello M."/>
            <person name="D'Aco K."/>
            <person name="Daza R."/>
            <person name="De Haan G."/>
            <person name="DeGray S."/>
            <person name="DeMaso C."/>
            <person name="Dhargay N."/>
            <person name="Dooley K."/>
            <person name="Dooley E."/>
            <person name="Doricent M."/>
            <person name="Dorje P."/>
            <person name="Dorjee K."/>
            <person name="Dupes A."/>
            <person name="Elong R."/>
            <person name="Falk J."/>
            <person name="Farina A."/>
            <person name="Faro S."/>
            <person name="Ferguson D."/>
            <person name="Fisher S."/>
            <person name="Foley C.D."/>
            <person name="Franke A."/>
            <person name="Friedrich D."/>
            <person name="Gadbois L."/>
            <person name="Gearin G."/>
            <person name="Gearin C.R."/>
            <person name="Giannoukos G."/>
            <person name="Goode T."/>
            <person name="Graham J."/>
            <person name="Grandbois E."/>
            <person name="Grewal S."/>
            <person name="Gyaltsen K."/>
            <person name="Hafez N."/>
            <person name="Hagos B."/>
            <person name="Hall J."/>
            <person name="Henson C."/>
            <person name="Hollinger A."/>
            <person name="Honan T."/>
            <person name="Huard M.D."/>
            <person name="Hughes L."/>
            <person name="Hurhula B."/>
            <person name="Husby M.E."/>
            <person name="Kamat A."/>
            <person name="Kanga B."/>
            <person name="Kashin S."/>
            <person name="Khazanovich D."/>
            <person name="Kisner P."/>
            <person name="Lance K."/>
            <person name="Lara M."/>
            <person name="Lee W."/>
            <person name="Lennon N."/>
            <person name="Letendre F."/>
            <person name="LeVine R."/>
            <person name="Lipovsky A."/>
            <person name="Liu X."/>
            <person name="Liu J."/>
            <person name="Liu S."/>
            <person name="Lokyitsang T."/>
            <person name="Lokyitsang Y."/>
            <person name="Lubonja R."/>
            <person name="Lui A."/>
            <person name="MacDonald P."/>
            <person name="Magnisalis V."/>
            <person name="Maru K."/>
            <person name="Matthews C."/>
            <person name="McCusker W."/>
            <person name="McDonough S."/>
            <person name="Mehta T."/>
            <person name="Meldrim J."/>
            <person name="Meneus L."/>
            <person name="Mihai O."/>
            <person name="Mihalev A."/>
            <person name="Mihova T."/>
            <person name="Mittelman R."/>
            <person name="Mlenga V."/>
            <person name="Montmayeur A."/>
            <person name="Mulrain L."/>
            <person name="Navidi A."/>
            <person name="Naylor J."/>
            <person name="Negash T."/>
            <person name="Nguyen T."/>
            <person name="Nguyen N."/>
            <person name="Nicol R."/>
            <person name="Norbu C."/>
            <person name="Norbu N."/>
            <person name="Novod N."/>
            <person name="O'Neill B."/>
            <person name="Osman S."/>
            <person name="Markiewicz E."/>
            <person name="Oyono O.L."/>
            <person name="Patti C."/>
            <person name="Phunkhang P."/>
            <person name="Pierre F."/>
            <person name="Priest M."/>
            <person name="Raghuraman S."/>
            <person name="Rege F."/>
            <person name="Reyes R."/>
            <person name="Rise C."/>
            <person name="Rogov P."/>
            <person name="Ross K."/>
            <person name="Ryan E."/>
            <person name="Settipalli S."/>
            <person name="Shea T."/>
            <person name="Sherpa N."/>
            <person name="Shi L."/>
            <person name="Shih D."/>
            <person name="Sparrow T."/>
            <person name="Spaulding J."/>
            <person name="Stalker J."/>
            <person name="Stange-Thomann N."/>
            <person name="Stavropoulos S."/>
            <person name="Stone C."/>
            <person name="Strader C."/>
            <person name="Tesfaye S."/>
            <person name="Thomson T."/>
            <person name="Thoulutsang Y."/>
            <person name="Thoulutsang D."/>
            <person name="Topham K."/>
            <person name="Topping I."/>
            <person name="Tsamla T."/>
            <person name="Vassiliev H."/>
            <person name="Vo A."/>
            <person name="Wangchuk T."/>
            <person name="Wangdi T."/>
            <person name="Weiand M."/>
            <person name="Wilkinson J."/>
            <person name="Wilson A."/>
            <person name="Yadav S."/>
            <person name="Young G."/>
            <person name="Yu Q."/>
            <person name="Zembek L."/>
            <person name="Zhong D."/>
            <person name="Zimmer A."/>
            <person name="Zwirko Z."/>
            <person name="Jaffe D.B."/>
            <person name="Alvarez P."/>
            <person name="Brockman W."/>
            <person name="Butler J."/>
            <person name="Chin C."/>
            <person name="Gnerre S."/>
            <person name="Grabherr M."/>
            <person name="Kleber M."/>
            <person name="Mauceli E."/>
            <person name="MacCallum I."/>
        </authorList>
    </citation>
    <scope>NUCLEOTIDE SEQUENCE [LARGE SCALE GENOMIC DNA]</scope>
    <source>
        <strain evidence="4">Tucson 15081-1352.22</strain>
    </source>
</reference>
<dbReference type="OrthoDB" id="7893315at2759"/>
<keyword evidence="1" id="KW-0812">Transmembrane</keyword>
<evidence type="ECO:0000256" key="1">
    <source>
        <dbReference type="SAM" id="Phobius"/>
    </source>
</evidence>
<evidence type="ECO:0000313" key="3">
    <source>
        <dbReference type="EMBL" id="KRF94251.1"/>
    </source>
</evidence>
<sequence>MMLHRIHQLLLYALCLLFVVVLCAPAPSESRRVIFFAPPGIARGQILATHGLEKPCQKCHMRDHRGNCRRLISYSSVQRLILAVGCALILLLGQCSQSTEARRLIFYSPRSKTLTGQLLISSRVKRPCPAGKMRDHRDRCRRAVIFARNK</sequence>
<keyword evidence="2" id="KW-0732">Signal</keyword>
<keyword evidence="1" id="KW-1133">Transmembrane helix</keyword>
<name>A0A0Q9WPR0_DROMO</name>
<dbReference type="AlphaFoldDB" id="A0A0Q9WPR0"/>
<feature type="chain" id="PRO_5006387032" evidence="2">
    <location>
        <begin position="31"/>
        <end position="150"/>
    </location>
</feature>
<proteinExistence type="predicted"/>
<accession>A0A0Q9WPR0</accession>
<protein>
    <submittedName>
        <fullName evidence="3">Uncharacterized protein, isoform B</fullName>
    </submittedName>
</protein>
<feature type="signal peptide" evidence="2">
    <location>
        <begin position="1"/>
        <end position="30"/>
    </location>
</feature>
<organism evidence="3 4">
    <name type="scientific">Drosophila mojavensis</name>
    <name type="common">Fruit fly</name>
    <dbReference type="NCBI Taxonomy" id="7230"/>
    <lineage>
        <taxon>Eukaryota</taxon>
        <taxon>Metazoa</taxon>
        <taxon>Ecdysozoa</taxon>
        <taxon>Arthropoda</taxon>
        <taxon>Hexapoda</taxon>
        <taxon>Insecta</taxon>
        <taxon>Pterygota</taxon>
        <taxon>Neoptera</taxon>
        <taxon>Endopterygota</taxon>
        <taxon>Diptera</taxon>
        <taxon>Brachycera</taxon>
        <taxon>Muscomorpha</taxon>
        <taxon>Ephydroidea</taxon>
        <taxon>Drosophilidae</taxon>
        <taxon>Drosophila</taxon>
    </lineage>
</organism>
<gene>
    <name evidence="3" type="primary">Dmoj\GI14621</name>
    <name evidence="3" type="ORF">Dmoj_GI14621</name>
</gene>
<feature type="transmembrane region" description="Helical" evidence="1">
    <location>
        <begin position="71"/>
        <end position="93"/>
    </location>
</feature>
<keyword evidence="4" id="KW-1185">Reference proteome</keyword>
<dbReference type="Proteomes" id="UP000009192">
    <property type="component" value="Unassembled WGS sequence"/>
</dbReference>
<dbReference type="InParanoid" id="A0A0Q9WPR0"/>
<evidence type="ECO:0000256" key="2">
    <source>
        <dbReference type="SAM" id="SignalP"/>
    </source>
</evidence>